<reference evidence="3" key="1">
    <citation type="submission" date="2015-10" db="EMBL/GenBank/DDBJ databases">
        <title>Draft Genome Sequences of 11 Lactococcus lactis subspecies cremoris strains.</title>
        <authorList>
            <person name="Wels M."/>
            <person name="Backus L."/>
            <person name="Boekhorst J."/>
            <person name="Dijkstra A."/>
            <person name="Beerthuizen M."/>
            <person name="Kelly W."/>
            <person name="Siezen R."/>
            <person name="Bachmann H."/>
            <person name="Van Hijum S."/>
        </authorList>
    </citation>
    <scope>NUCLEOTIDE SEQUENCE [LARGE SCALE GENOMIC DNA]</scope>
    <source>
        <strain evidence="3">M20</strain>
    </source>
</reference>
<dbReference type="Proteomes" id="UP000053719">
    <property type="component" value="Unassembled WGS sequence"/>
</dbReference>
<dbReference type="RefSeq" id="WP_058211762.1">
    <property type="nucleotide sequence ID" value="NZ_CP129292.1"/>
</dbReference>
<organism evidence="2 3">
    <name type="scientific">Lactococcus lactis subsp. lactis</name>
    <name type="common">Streptococcus lactis</name>
    <dbReference type="NCBI Taxonomy" id="1360"/>
    <lineage>
        <taxon>Bacteria</taxon>
        <taxon>Bacillati</taxon>
        <taxon>Bacillota</taxon>
        <taxon>Bacilli</taxon>
        <taxon>Lactobacillales</taxon>
        <taxon>Streptococcaceae</taxon>
        <taxon>Lactococcus</taxon>
    </lineage>
</organism>
<evidence type="ECO:0000313" key="3">
    <source>
        <dbReference type="Proteomes" id="UP000053719"/>
    </source>
</evidence>
<dbReference type="EMBL" id="LKLU01000073">
    <property type="protein sequence ID" value="KSU20947.1"/>
    <property type="molecule type" value="Genomic_DNA"/>
</dbReference>
<proteinExistence type="predicted"/>
<sequence length="88" mass="9154">MKNLTDKLSTVTLATNPGNNIAQDLVWLISGGGLMLAIWGIVQLVQSGRQNDSQGKMEASWLILGGILLMAVGAGSMITGVFSNPPGN</sequence>
<comment type="caution">
    <text evidence="2">The sequence shown here is derived from an EMBL/GenBank/DDBJ whole genome shotgun (WGS) entry which is preliminary data.</text>
</comment>
<gene>
    <name evidence="2" type="ORF">M20_1281</name>
</gene>
<evidence type="ECO:0000313" key="2">
    <source>
        <dbReference type="EMBL" id="KSU20947.1"/>
    </source>
</evidence>
<protein>
    <recommendedName>
        <fullName evidence="4">Integral membrane protein</fullName>
    </recommendedName>
</protein>
<feature type="transmembrane region" description="Helical" evidence="1">
    <location>
        <begin position="25"/>
        <end position="47"/>
    </location>
</feature>
<evidence type="ECO:0000256" key="1">
    <source>
        <dbReference type="SAM" id="Phobius"/>
    </source>
</evidence>
<name>A0A0V8E576_LACLL</name>
<keyword evidence="1" id="KW-0472">Membrane</keyword>
<keyword evidence="1" id="KW-1133">Transmembrane helix</keyword>
<accession>A0A0V8E576</accession>
<feature type="transmembrane region" description="Helical" evidence="1">
    <location>
        <begin position="59"/>
        <end position="82"/>
    </location>
</feature>
<dbReference type="PATRIC" id="fig|1360.114.peg.1674"/>
<dbReference type="AlphaFoldDB" id="A0A0V8E576"/>
<evidence type="ECO:0008006" key="4">
    <source>
        <dbReference type="Google" id="ProtNLM"/>
    </source>
</evidence>
<keyword evidence="1" id="KW-0812">Transmembrane</keyword>